<accession>A0A445ADN0</accession>
<reference evidence="1 2" key="1">
    <citation type="submission" date="2019-01" db="EMBL/GenBank/DDBJ databases">
        <title>Sequencing of cultivated peanut Arachis hypogaea provides insights into genome evolution and oil improvement.</title>
        <authorList>
            <person name="Chen X."/>
        </authorList>
    </citation>
    <scope>NUCLEOTIDE SEQUENCE [LARGE SCALE GENOMIC DNA]</scope>
    <source>
        <strain evidence="2">cv. Fuhuasheng</strain>
        <tissue evidence="1">Leaves</tissue>
    </source>
</reference>
<gene>
    <name evidence="1" type="ORF">Ahy_B02g058027</name>
</gene>
<proteinExistence type="predicted"/>
<comment type="caution">
    <text evidence="1">The sequence shown here is derived from an EMBL/GenBank/DDBJ whole genome shotgun (WGS) entry which is preliminary data.</text>
</comment>
<keyword evidence="2" id="KW-1185">Reference proteome</keyword>
<protein>
    <submittedName>
        <fullName evidence="1">Uncharacterized protein</fullName>
    </submittedName>
</protein>
<name>A0A445ADN0_ARAHY</name>
<evidence type="ECO:0000313" key="1">
    <source>
        <dbReference type="EMBL" id="RYR24524.1"/>
    </source>
</evidence>
<dbReference type="EMBL" id="SDMP01000012">
    <property type="protein sequence ID" value="RYR24524.1"/>
    <property type="molecule type" value="Genomic_DNA"/>
</dbReference>
<dbReference type="PANTHER" id="PTHR35744">
    <property type="entry name" value="C2H2-TYPE DOMAIN-CONTAINING PROTEIN"/>
    <property type="match status" value="1"/>
</dbReference>
<organism evidence="1 2">
    <name type="scientific">Arachis hypogaea</name>
    <name type="common">Peanut</name>
    <dbReference type="NCBI Taxonomy" id="3818"/>
    <lineage>
        <taxon>Eukaryota</taxon>
        <taxon>Viridiplantae</taxon>
        <taxon>Streptophyta</taxon>
        <taxon>Embryophyta</taxon>
        <taxon>Tracheophyta</taxon>
        <taxon>Spermatophyta</taxon>
        <taxon>Magnoliopsida</taxon>
        <taxon>eudicotyledons</taxon>
        <taxon>Gunneridae</taxon>
        <taxon>Pentapetalae</taxon>
        <taxon>rosids</taxon>
        <taxon>fabids</taxon>
        <taxon>Fabales</taxon>
        <taxon>Fabaceae</taxon>
        <taxon>Papilionoideae</taxon>
        <taxon>50 kb inversion clade</taxon>
        <taxon>dalbergioids sensu lato</taxon>
        <taxon>Dalbergieae</taxon>
        <taxon>Pterocarpus clade</taxon>
        <taxon>Arachis</taxon>
    </lineage>
</organism>
<sequence length="204" mass="23179">MKRVNQIASAKGNRRVKLVAKYSMKMEKYKKAARDILTPRVGYGLADELKRAGFWVQSVLDKPQLRIMHWKVTWWVECIVVVSDDYDFANVIREAKLRCLKTVVIGDTIDGVHTVAKMFTLMIPVLVNFCVSKYRMVLFSGIAAEALVYGEAEGAENDENLFRNICLLLEPRLSLTEVSLQCTIDAPVLMCNYDSSAFNTLFEL</sequence>
<dbReference type="AlphaFoldDB" id="A0A445ADN0"/>
<dbReference type="Proteomes" id="UP000289738">
    <property type="component" value="Chromosome B02"/>
</dbReference>
<dbReference type="STRING" id="3818.A0A445ADN0"/>
<evidence type="ECO:0000313" key="2">
    <source>
        <dbReference type="Proteomes" id="UP000289738"/>
    </source>
</evidence>
<dbReference type="PANTHER" id="PTHR35744:SF4">
    <property type="entry name" value="OS04G0464600 PROTEIN"/>
    <property type="match status" value="1"/>
</dbReference>